<dbReference type="InterPro" id="IPR010982">
    <property type="entry name" value="Lambda_DNA-bd_dom_sf"/>
</dbReference>
<keyword evidence="4" id="KW-0460">Magnesium</keyword>
<dbReference type="GO" id="GO:0005975">
    <property type="term" value="P:carbohydrate metabolic process"/>
    <property type="evidence" value="ECO:0007669"/>
    <property type="project" value="InterPro"/>
</dbReference>
<dbReference type="GO" id="GO:0016773">
    <property type="term" value="F:phosphotransferase activity, alcohol group as acceptor"/>
    <property type="evidence" value="ECO:0007669"/>
    <property type="project" value="InterPro"/>
</dbReference>
<dbReference type="EMBL" id="VSSQ01000035">
    <property type="protein sequence ID" value="MPL67155.1"/>
    <property type="molecule type" value="Genomic_DNA"/>
</dbReference>
<dbReference type="GO" id="GO:0003677">
    <property type="term" value="F:DNA binding"/>
    <property type="evidence" value="ECO:0007669"/>
    <property type="project" value="InterPro"/>
</dbReference>
<evidence type="ECO:0000256" key="1">
    <source>
        <dbReference type="ARBA" id="ARBA00022679"/>
    </source>
</evidence>
<gene>
    <name evidence="6" type="ORF">SDC9_12845</name>
</gene>
<proteinExistence type="predicted"/>
<dbReference type="AlphaFoldDB" id="A0A644TJH7"/>
<dbReference type="GO" id="GO:0016301">
    <property type="term" value="F:kinase activity"/>
    <property type="evidence" value="ECO:0007669"/>
    <property type="project" value="UniProtKB-KW"/>
</dbReference>
<dbReference type="InterPro" id="IPR001387">
    <property type="entry name" value="Cro/C1-type_HTH"/>
</dbReference>
<sequence length="70" mass="7898">MTITYDRLWKLLKSVGLKKKDLAEMANIHPSTISRMGNRQGISSMVIIKICVALNCDLSDIARIKRISTH</sequence>
<dbReference type="Pfam" id="PF13443">
    <property type="entry name" value="HTH_26"/>
    <property type="match status" value="1"/>
</dbReference>
<accession>A0A644TJH7</accession>
<dbReference type="Gene3D" id="1.10.260.40">
    <property type="entry name" value="lambda repressor-like DNA-binding domains"/>
    <property type="match status" value="1"/>
</dbReference>
<protein>
    <recommendedName>
        <fullName evidence="5">HTH cro/C1-type domain-containing protein</fullName>
    </recommendedName>
</protein>
<organism evidence="6">
    <name type="scientific">bioreactor metagenome</name>
    <dbReference type="NCBI Taxonomy" id="1076179"/>
    <lineage>
        <taxon>unclassified sequences</taxon>
        <taxon>metagenomes</taxon>
        <taxon>ecological metagenomes</taxon>
    </lineage>
</organism>
<evidence type="ECO:0000256" key="3">
    <source>
        <dbReference type="ARBA" id="ARBA00022777"/>
    </source>
</evidence>
<keyword evidence="2" id="KW-0479">Metal-binding</keyword>
<feature type="domain" description="HTH cro/C1-type" evidence="5">
    <location>
        <begin position="8"/>
        <end position="61"/>
    </location>
</feature>
<evidence type="ECO:0000313" key="6">
    <source>
        <dbReference type="EMBL" id="MPL67155.1"/>
    </source>
</evidence>
<dbReference type="CDD" id="cd00093">
    <property type="entry name" value="HTH_XRE"/>
    <property type="match status" value="1"/>
</dbReference>
<evidence type="ECO:0000256" key="4">
    <source>
        <dbReference type="ARBA" id="ARBA00022842"/>
    </source>
</evidence>
<comment type="caution">
    <text evidence="6">The sequence shown here is derived from an EMBL/GenBank/DDBJ whole genome shotgun (WGS) entry which is preliminary data.</text>
</comment>
<dbReference type="SUPFAM" id="SSF47413">
    <property type="entry name" value="lambda repressor-like DNA-binding domains"/>
    <property type="match status" value="1"/>
</dbReference>
<keyword evidence="3" id="KW-0418">Kinase</keyword>
<dbReference type="PROSITE" id="PS51255">
    <property type="entry name" value="ADPK"/>
    <property type="match status" value="1"/>
</dbReference>
<keyword evidence="1" id="KW-0808">Transferase</keyword>
<dbReference type="PROSITE" id="PS50943">
    <property type="entry name" value="HTH_CROC1"/>
    <property type="match status" value="1"/>
</dbReference>
<dbReference type="InterPro" id="IPR007666">
    <property type="entry name" value="ADP_PFK/GK"/>
</dbReference>
<name>A0A644TJH7_9ZZZZ</name>
<evidence type="ECO:0000256" key="2">
    <source>
        <dbReference type="ARBA" id="ARBA00022723"/>
    </source>
</evidence>
<evidence type="ECO:0000259" key="5">
    <source>
        <dbReference type="PROSITE" id="PS50943"/>
    </source>
</evidence>
<dbReference type="GO" id="GO:0046872">
    <property type="term" value="F:metal ion binding"/>
    <property type="evidence" value="ECO:0007669"/>
    <property type="project" value="UniProtKB-KW"/>
</dbReference>
<reference evidence="6" key="1">
    <citation type="submission" date="2019-08" db="EMBL/GenBank/DDBJ databases">
        <authorList>
            <person name="Kucharzyk K."/>
            <person name="Murdoch R.W."/>
            <person name="Higgins S."/>
            <person name="Loffler F."/>
        </authorList>
    </citation>
    <scope>NUCLEOTIDE SEQUENCE</scope>
</reference>
<dbReference type="SMART" id="SM00530">
    <property type="entry name" value="HTH_XRE"/>
    <property type="match status" value="1"/>
</dbReference>